<organism evidence="1 2">
    <name type="scientific">Acidisoma silvae</name>
    <dbReference type="NCBI Taxonomy" id="2802396"/>
    <lineage>
        <taxon>Bacteria</taxon>
        <taxon>Pseudomonadati</taxon>
        <taxon>Pseudomonadota</taxon>
        <taxon>Alphaproteobacteria</taxon>
        <taxon>Acetobacterales</taxon>
        <taxon>Acidocellaceae</taxon>
        <taxon>Acidisoma</taxon>
    </lineage>
</organism>
<dbReference type="Gene3D" id="2.150.10.10">
    <property type="entry name" value="Serralysin-like metalloprotease, C-terminal"/>
    <property type="match status" value="2"/>
</dbReference>
<keyword evidence="2" id="KW-1185">Reference proteome</keyword>
<dbReference type="SUPFAM" id="SSF53474">
    <property type="entry name" value="alpha/beta-Hydrolases"/>
    <property type="match status" value="1"/>
</dbReference>
<dbReference type="AlphaFoldDB" id="A0A963YSJ6"/>
<dbReference type="SUPFAM" id="SSF51120">
    <property type="entry name" value="beta-Roll"/>
    <property type="match status" value="1"/>
</dbReference>
<proteinExistence type="predicted"/>
<name>A0A963YSJ6_9PROT</name>
<evidence type="ECO:0000313" key="1">
    <source>
        <dbReference type="EMBL" id="MCB8876232.1"/>
    </source>
</evidence>
<dbReference type="EMBL" id="JAESVB010000005">
    <property type="protein sequence ID" value="MCB8876232.1"/>
    <property type="molecule type" value="Genomic_DNA"/>
</dbReference>
<gene>
    <name evidence="1" type="ORF">ASILVAE211_13655</name>
</gene>
<dbReference type="Pfam" id="PF00353">
    <property type="entry name" value="HemolysinCabind"/>
    <property type="match status" value="2"/>
</dbReference>
<accession>A0A963YSJ6</accession>
<dbReference type="InterPro" id="IPR001343">
    <property type="entry name" value="Hemolysn_Ca-bd"/>
</dbReference>
<dbReference type="Proteomes" id="UP000708298">
    <property type="component" value="Unassembled WGS sequence"/>
</dbReference>
<dbReference type="GO" id="GO:0005509">
    <property type="term" value="F:calcium ion binding"/>
    <property type="evidence" value="ECO:0007669"/>
    <property type="project" value="InterPro"/>
</dbReference>
<dbReference type="RefSeq" id="WP_227321886.1">
    <property type="nucleotide sequence ID" value="NZ_JAESVB010000005.1"/>
</dbReference>
<dbReference type="InterPro" id="IPR029058">
    <property type="entry name" value="AB_hydrolase_fold"/>
</dbReference>
<reference evidence="1" key="1">
    <citation type="journal article" date="2021" name="Microorganisms">
        <title>Acidisoma silvae sp. nov. and Acidisomacellulosilytica sp. nov., Two Acidophilic Bacteria Isolated from Decaying Wood, Hydrolyzing Cellulose and Producing Poly-3-hydroxybutyrate.</title>
        <authorList>
            <person name="Mieszkin S."/>
            <person name="Pouder E."/>
            <person name="Uroz S."/>
            <person name="Simon-Colin C."/>
            <person name="Alain K."/>
        </authorList>
    </citation>
    <scope>NUCLEOTIDE SEQUENCE</scope>
    <source>
        <strain evidence="1">HW T2.11</strain>
    </source>
</reference>
<evidence type="ECO:0000313" key="2">
    <source>
        <dbReference type="Proteomes" id="UP000708298"/>
    </source>
</evidence>
<protein>
    <recommendedName>
        <fullName evidence="3">Fungal lipase-like domain-containing protein</fullName>
    </recommendedName>
</protein>
<dbReference type="Gene3D" id="3.40.50.1820">
    <property type="entry name" value="alpha/beta hydrolase"/>
    <property type="match status" value="1"/>
</dbReference>
<sequence length="583" mass="57057">MSDTISGAPSVSDYLNASYWAYSQAGTPYPDRDTTLPTGFSYFTVNGQNLIEYDPAVGLYAAAVIDSSGNLLVTFEGTNVHTGNDTFTAAQILDDASIVEGINAPSYQPALTFTQTVLADAEAAGYSVSNIFVTGHSLGAAEAEYVATQTGLSGTTFGTPGIPTGDIPASTTSVMTDYVERGDPVGNYAVGWNDQPLLQAQDVQHFGTAVVLGSYESAALIYAADATYVAAINAPTKAEEVAGIAAAAATLYKAAVEYHALTTYARDLGVTITGASGSTDGADGGTALIAGLFGSIPGVTVLPNGALNVSGADLTAPGAVTVSAAGLTLPSVTPNASLPLLNPLINLSLQSDGQGGTTISFSAASDGIVFGGSNGATIQGDGAPLTFIGGSGAVSVIGGSGAATLYGSTSSTTTTFLVGGSSNSNQLYGGAGASTLVAGSGASTLVGGSGPTLLMANGANPDEIVAGSGASTVNGLYGSGPEAVFAGSGGDIIALGSGADSAFGGSGVASIIGGSGPDVYGFVNGHAGGSDIIVGLKANDVIAFGGYGATPITSEGVVKGSDLITLSDGTVILLAGIDHKIFN</sequence>
<comment type="caution">
    <text evidence="1">The sequence shown here is derived from an EMBL/GenBank/DDBJ whole genome shotgun (WGS) entry which is preliminary data.</text>
</comment>
<reference evidence="1" key="2">
    <citation type="submission" date="2021-01" db="EMBL/GenBank/DDBJ databases">
        <authorList>
            <person name="Mieszkin S."/>
            <person name="Pouder E."/>
            <person name="Alain K."/>
        </authorList>
    </citation>
    <scope>NUCLEOTIDE SEQUENCE</scope>
    <source>
        <strain evidence="1">HW T2.11</strain>
    </source>
</reference>
<dbReference type="InterPro" id="IPR011049">
    <property type="entry name" value="Serralysin-like_metalloprot_C"/>
</dbReference>
<evidence type="ECO:0008006" key="3">
    <source>
        <dbReference type="Google" id="ProtNLM"/>
    </source>
</evidence>